<proteinExistence type="predicted"/>
<accession>A0A438FVQ7</accession>
<organism evidence="2 3">
    <name type="scientific">Vitis vinifera</name>
    <name type="common">Grape</name>
    <dbReference type="NCBI Taxonomy" id="29760"/>
    <lineage>
        <taxon>Eukaryota</taxon>
        <taxon>Viridiplantae</taxon>
        <taxon>Streptophyta</taxon>
        <taxon>Embryophyta</taxon>
        <taxon>Tracheophyta</taxon>
        <taxon>Spermatophyta</taxon>
        <taxon>Magnoliopsida</taxon>
        <taxon>eudicotyledons</taxon>
        <taxon>Gunneridae</taxon>
        <taxon>Pentapetalae</taxon>
        <taxon>rosids</taxon>
        <taxon>Vitales</taxon>
        <taxon>Vitaceae</taxon>
        <taxon>Viteae</taxon>
        <taxon>Vitis</taxon>
    </lineage>
</organism>
<evidence type="ECO:0000313" key="3">
    <source>
        <dbReference type="Proteomes" id="UP000288805"/>
    </source>
</evidence>
<dbReference type="AlphaFoldDB" id="A0A438FVQ7"/>
<dbReference type="EMBL" id="QGNW01000727">
    <property type="protein sequence ID" value="RVW64042.1"/>
    <property type="molecule type" value="Genomic_DNA"/>
</dbReference>
<feature type="region of interest" description="Disordered" evidence="1">
    <location>
        <begin position="1"/>
        <end position="68"/>
    </location>
</feature>
<gene>
    <name evidence="2" type="ORF">CK203_049374</name>
</gene>
<dbReference type="Proteomes" id="UP000288805">
    <property type="component" value="Unassembled WGS sequence"/>
</dbReference>
<evidence type="ECO:0000313" key="2">
    <source>
        <dbReference type="EMBL" id="RVW64042.1"/>
    </source>
</evidence>
<feature type="compositionally biased region" description="Low complexity" evidence="1">
    <location>
        <begin position="31"/>
        <end position="41"/>
    </location>
</feature>
<evidence type="ECO:0000256" key="1">
    <source>
        <dbReference type="SAM" id="MobiDB-lite"/>
    </source>
</evidence>
<comment type="caution">
    <text evidence="2">The sequence shown here is derived from an EMBL/GenBank/DDBJ whole genome shotgun (WGS) entry which is preliminary data.</text>
</comment>
<protein>
    <submittedName>
        <fullName evidence="2">Uncharacterized protein</fullName>
    </submittedName>
</protein>
<feature type="compositionally biased region" description="Pro residues" evidence="1">
    <location>
        <begin position="52"/>
        <end position="64"/>
    </location>
</feature>
<reference evidence="2 3" key="1">
    <citation type="journal article" date="2018" name="PLoS Genet.">
        <title>Population sequencing reveals clonal diversity and ancestral inbreeding in the grapevine cultivar Chardonnay.</title>
        <authorList>
            <person name="Roach M.J."/>
            <person name="Johnson D.L."/>
            <person name="Bohlmann J."/>
            <person name="van Vuuren H.J."/>
            <person name="Jones S.J."/>
            <person name="Pretorius I.S."/>
            <person name="Schmidt S.A."/>
            <person name="Borneman A.R."/>
        </authorList>
    </citation>
    <scope>NUCLEOTIDE SEQUENCE [LARGE SCALE GENOMIC DNA]</scope>
    <source>
        <strain evidence="3">cv. Chardonnay</strain>
        <tissue evidence="2">Leaf</tissue>
    </source>
</reference>
<name>A0A438FVQ7_VITVI</name>
<sequence>MESAPEAAPLRLVSPVPAQPDQAQQDEHPTKSIPSTPTTPSMPQAAFTDPSATPPIPPVAPPPSQDFITISSSEFRGMVLLFRTLNTTHDALFQHMRDIQAQQDQHTTILDQHIAILSQIQHHLGLAPP</sequence>